<feature type="transmembrane region" description="Helical" evidence="1">
    <location>
        <begin position="129"/>
        <end position="150"/>
    </location>
</feature>
<feature type="transmembrane region" description="Helical" evidence="1">
    <location>
        <begin position="331"/>
        <end position="359"/>
    </location>
</feature>
<dbReference type="AlphaFoldDB" id="A0A385TIU0"/>
<feature type="domain" description="Nucleoside transporter/FeoB GTPase Gate" evidence="2">
    <location>
        <begin position="52"/>
        <end position="144"/>
    </location>
</feature>
<evidence type="ECO:0000259" key="2">
    <source>
        <dbReference type="Pfam" id="PF07670"/>
    </source>
</evidence>
<dbReference type="RefSeq" id="WP_119847420.1">
    <property type="nucleotide sequence ID" value="NZ_CP032412.1"/>
</dbReference>
<feature type="transmembrane region" description="Helical" evidence="1">
    <location>
        <begin position="51"/>
        <end position="72"/>
    </location>
</feature>
<feature type="transmembrane region" description="Helical" evidence="1">
    <location>
        <begin position="236"/>
        <end position="256"/>
    </location>
</feature>
<keyword evidence="1" id="KW-0472">Membrane</keyword>
<proteinExistence type="predicted"/>
<evidence type="ECO:0000256" key="1">
    <source>
        <dbReference type="SAM" id="Phobius"/>
    </source>
</evidence>
<dbReference type="Pfam" id="PF07670">
    <property type="entry name" value="Gate"/>
    <property type="match status" value="1"/>
</dbReference>
<accession>A0A385TIU0</accession>
<keyword evidence="1" id="KW-1133">Transmembrane helix</keyword>
<feature type="transmembrane region" description="Helical" evidence="1">
    <location>
        <begin position="379"/>
        <end position="400"/>
    </location>
</feature>
<dbReference type="Proteomes" id="UP000266552">
    <property type="component" value="Chromosome"/>
</dbReference>
<evidence type="ECO:0000313" key="3">
    <source>
        <dbReference type="EMBL" id="AYB43411.1"/>
    </source>
</evidence>
<feature type="transmembrane region" description="Helical" evidence="1">
    <location>
        <begin position="92"/>
        <end position="109"/>
    </location>
</feature>
<dbReference type="InterPro" id="IPR011642">
    <property type="entry name" value="Gate_dom"/>
</dbReference>
<keyword evidence="1" id="KW-0812">Transmembrane</keyword>
<name>A0A385TIU0_PAELA</name>
<keyword evidence="4" id="KW-1185">Reference proteome</keyword>
<sequence length="409" mass="44303">MNKDNAVKSSNGLWNTILLGAAAFLLVLAVVSAPEPAFQATLQALKLWWNIVFPSLLPFLVLVEILIAYGWAHGVGVLLDPMMKKIFKLPGTGGWVLITGMTAGFPAGAQAAAGMHKQGELRAVDAGRLAALAHFCNPMTILVVIGTGLLHKPEAGYLLLMVHWISGLLAAWTFSLFSKSPSAEAGKRGAPVDNDRMNEWAKRPILRRAASAALDAHRRDGRSFGKLLGESVTRSVQTLMMTGGFILFFAVITRVLTGQLLPQLPPYLVPGLLEAHLAAQSISSSAFQAGALQLAVLSAALAWSGISAQLQSLSLMREAGLSWRYFMAKRFLHSMLAFVITLAIWKPVSTLSAGIVPAFRTEPLDHADTEQFFNFWSGLPSFLQVQGMICLLLIAAFWLCSRLIGRYPR</sequence>
<protein>
    <submittedName>
        <fullName evidence="3">Nucleoside recognition protein</fullName>
    </submittedName>
</protein>
<feature type="transmembrane region" description="Helical" evidence="1">
    <location>
        <begin position="12"/>
        <end position="31"/>
    </location>
</feature>
<gene>
    <name evidence="3" type="ORF">D5F53_08995</name>
</gene>
<dbReference type="KEGG" id="plw:D5F53_08995"/>
<evidence type="ECO:0000313" key="4">
    <source>
        <dbReference type="Proteomes" id="UP000266552"/>
    </source>
</evidence>
<organism evidence="3 4">
    <name type="scientific">Paenibacillus lautus</name>
    <name type="common">Bacillus lautus</name>
    <dbReference type="NCBI Taxonomy" id="1401"/>
    <lineage>
        <taxon>Bacteria</taxon>
        <taxon>Bacillati</taxon>
        <taxon>Bacillota</taxon>
        <taxon>Bacilli</taxon>
        <taxon>Bacillales</taxon>
        <taxon>Paenibacillaceae</taxon>
        <taxon>Paenibacillus</taxon>
    </lineage>
</organism>
<dbReference type="EMBL" id="CP032412">
    <property type="protein sequence ID" value="AYB43411.1"/>
    <property type="molecule type" value="Genomic_DNA"/>
</dbReference>
<reference evidence="3 4" key="1">
    <citation type="submission" date="2018-09" db="EMBL/GenBank/DDBJ databases">
        <title>Genome Sequence of Paenibacillus lautus Strain E7593-69, Azo Dye-Degrading Bacteria, Isolated from Commercial Tattoo Inks.</title>
        <authorList>
            <person name="Nho S.W."/>
            <person name="Kim S.-J."/>
            <person name="Kweon O."/>
            <person name="Cerniglia C.E."/>
        </authorList>
    </citation>
    <scope>NUCLEOTIDE SEQUENCE [LARGE SCALE GENOMIC DNA]</scope>
    <source>
        <strain evidence="3 4">E7593-69</strain>
    </source>
</reference>
<feature type="transmembrane region" description="Helical" evidence="1">
    <location>
        <begin position="156"/>
        <end position="178"/>
    </location>
</feature>